<reference evidence="1 2" key="1">
    <citation type="journal article" date="2018" name="Front. Plant Sci.">
        <title>Red Clover (Trifolium pratense) and Zigzag Clover (T. medium) - A Picture of Genomic Similarities and Differences.</title>
        <authorList>
            <person name="Dluhosova J."/>
            <person name="Istvanek J."/>
            <person name="Nedelnik J."/>
            <person name="Repkova J."/>
        </authorList>
    </citation>
    <scope>NUCLEOTIDE SEQUENCE [LARGE SCALE GENOMIC DNA]</scope>
    <source>
        <strain evidence="2">cv. 10/8</strain>
        <tissue evidence="1">Leaf</tissue>
    </source>
</reference>
<organism evidence="1 2">
    <name type="scientific">Trifolium medium</name>
    <dbReference type="NCBI Taxonomy" id="97028"/>
    <lineage>
        <taxon>Eukaryota</taxon>
        <taxon>Viridiplantae</taxon>
        <taxon>Streptophyta</taxon>
        <taxon>Embryophyta</taxon>
        <taxon>Tracheophyta</taxon>
        <taxon>Spermatophyta</taxon>
        <taxon>Magnoliopsida</taxon>
        <taxon>eudicotyledons</taxon>
        <taxon>Gunneridae</taxon>
        <taxon>Pentapetalae</taxon>
        <taxon>rosids</taxon>
        <taxon>fabids</taxon>
        <taxon>Fabales</taxon>
        <taxon>Fabaceae</taxon>
        <taxon>Papilionoideae</taxon>
        <taxon>50 kb inversion clade</taxon>
        <taxon>NPAAA clade</taxon>
        <taxon>Hologalegina</taxon>
        <taxon>IRL clade</taxon>
        <taxon>Trifolieae</taxon>
        <taxon>Trifolium</taxon>
    </lineage>
</organism>
<evidence type="ECO:0000313" key="2">
    <source>
        <dbReference type="Proteomes" id="UP000265520"/>
    </source>
</evidence>
<comment type="caution">
    <text evidence="1">The sequence shown here is derived from an EMBL/GenBank/DDBJ whole genome shotgun (WGS) entry which is preliminary data.</text>
</comment>
<dbReference type="EMBL" id="LXQA010010350">
    <property type="protein sequence ID" value="MCH86467.1"/>
    <property type="molecule type" value="Genomic_DNA"/>
</dbReference>
<accession>A0A392MG55</accession>
<gene>
    <name evidence="1" type="ORF">A2U01_0007324</name>
</gene>
<name>A0A392MG55_9FABA</name>
<evidence type="ECO:0000313" key="1">
    <source>
        <dbReference type="EMBL" id="MCH86467.1"/>
    </source>
</evidence>
<keyword evidence="2" id="KW-1185">Reference proteome</keyword>
<dbReference type="AlphaFoldDB" id="A0A392MG55"/>
<sequence length="54" mass="6095">MHTLVVTEDCIGTLVAKLETFVTENDHINVPIIIDLIDNLKLEEQEDASPMEED</sequence>
<dbReference type="Proteomes" id="UP000265520">
    <property type="component" value="Unassembled WGS sequence"/>
</dbReference>
<proteinExistence type="predicted"/>
<protein>
    <submittedName>
        <fullName evidence="1">Uncharacterized protein</fullName>
    </submittedName>
</protein>